<evidence type="ECO:0000313" key="5">
    <source>
        <dbReference type="EMBL" id="PSW05429.1"/>
    </source>
</evidence>
<protein>
    <submittedName>
        <fullName evidence="5">Helix-turn-helix domain-containing protein</fullName>
    </submittedName>
</protein>
<comment type="caution">
    <text evidence="5">The sequence shown here is derived from an EMBL/GenBank/DDBJ whole genome shotgun (WGS) entry which is preliminary data.</text>
</comment>
<dbReference type="Proteomes" id="UP000240904">
    <property type="component" value="Unassembled WGS sequence"/>
</dbReference>
<dbReference type="EMBL" id="PYMC01000005">
    <property type="protein sequence ID" value="PSW05429.1"/>
    <property type="molecule type" value="Genomic_DNA"/>
</dbReference>
<sequence>MPNNSVTTNTVKLGKGFIFYCSKKQLLNGRHCIELNHAEREILCYLIQHSPRVVSKKELINIGWNQKEISSTSLFQTIRTLRIKLKEEEKGQVIETVPRLGYMIKVTAIEPVNLHNENIIITNKSKNKFNYTHLTVVILTFFIISAFLYTFVNKETSYYHKISYDHDNNTFIYLTQNEDDLDFLQSYSKTYITPTEMDNKLFFIAKIDKYYSVAFCDKNQQGTCIPSSSRAVTFDQFELELFWPILSSHTNYIQTISLFNDENISSTTAKTYNLYIEGGKLSPNLVQSSLQKISNLKWSFSSVSYKVNNEKTEFIPVYFKGGEFTLFKTDTAPFIAEISTKPKYFNWVISENELERSGISKPGKIQNNFNSTFEKQKKHTSYIVFRQQELILWFSKDLGFYWFNKDKIENSNFSELSNFEKCKDIIGLNPQPNCENN</sequence>
<dbReference type="SMART" id="SM00862">
    <property type="entry name" value="Trans_reg_C"/>
    <property type="match status" value="1"/>
</dbReference>
<proteinExistence type="predicted"/>
<dbReference type="AlphaFoldDB" id="A0A2T3MZQ5"/>
<accession>A0A2T3MZQ5</accession>
<dbReference type="SUPFAM" id="SSF46894">
    <property type="entry name" value="C-terminal effector domain of the bipartite response regulators"/>
    <property type="match status" value="1"/>
</dbReference>
<dbReference type="GO" id="GO:0003677">
    <property type="term" value="F:DNA binding"/>
    <property type="evidence" value="ECO:0007669"/>
    <property type="project" value="UniProtKB-UniRule"/>
</dbReference>
<gene>
    <name evidence="5" type="ORF">C9I89_09260</name>
</gene>
<keyword evidence="3" id="KW-1133">Transmembrane helix</keyword>
<evidence type="ECO:0000256" key="2">
    <source>
        <dbReference type="PROSITE-ProRule" id="PRU01091"/>
    </source>
</evidence>
<evidence type="ECO:0000259" key="4">
    <source>
        <dbReference type="PROSITE" id="PS51755"/>
    </source>
</evidence>
<feature type="transmembrane region" description="Helical" evidence="3">
    <location>
        <begin position="131"/>
        <end position="152"/>
    </location>
</feature>
<evidence type="ECO:0000313" key="6">
    <source>
        <dbReference type="Proteomes" id="UP000240904"/>
    </source>
</evidence>
<dbReference type="InterPro" id="IPR036388">
    <property type="entry name" value="WH-like_DNA-bd_sf"/>
</dbReference>
<dbReference type="InterPro" id="IPR016032">
    <property type="entry name" value="Sig_transdc_resp-reg_C-effctor"/>
</dbReference>
<dbReference type="PROSITE" id="PS51755">
    <property type="entry name" value="OMPR_PHOB"/>
    <property type="match status" value="1"/>
</dbReference>
<keyword evidence="6" id="KW-1185">Reference proteome</keyword>
<keyword evidence="3" id="KW-0812">Transmembrane</keyword>
<evidence type="ECO:0000256" key="3">
    <source>
        <dbReference type="SAM" id="Phobius"/>
    </source>
</evidence>
<feature type="DNA-binding region" description="OmpR/PhoB-type" evidence="2">
    <location>
        <begin position="8"/>
        <end position="106"/>
    </location>
</feature>
<dbReference type="GO" id="GO:0000160">
    <property type="term" value="P:phosphorelay signal transduction system"/>
    <property type="evidence" value="ECO:0007669"/>
    <property type="project" value="InterPro"/>
</dbReference>
<dbReference type="GO" id="GO:0006355">
    <property type="term" value="P:regulation of DNA-templated transcription"/>
    <property type="evidence" value="ECO:0007669"/>
    <property type="project" value="InterPro"/>
</dbReference>
<evidence type="ECO:0000256" key="1">
    <source>
        <dbReference type="ARBA" id="ARBA00023125"/>
    </source>
</evidence>
<reference evidence="5 6" key="1">
    <citation type="submission" date="2018-03" db="EMBL/GenBank/DDBJ databases">
        <title>Whole genome sequencing of Histamine producing bacteria.</title>
        <authorList>
            <person name="Butler K."/>
        </authorList>
    </citation>
    <scope>NUCLEOTIDE SEQUENCE [LARGE SCALE GENOMIC DNA]</scope>
    <source>
        <strain evidence="5 6">DSM 16190</strain>
    </source>
</reference>
<dbReference type="CDD" id="cd00383">
    <property type="entry name" value="trans_reg_C"/>
    <property type="match status" value="1"/>
</dbReference>
<feature type="domain" description="OmpR/PhoB-type" evidence="4">
    <location>
        <begin position="8"/>
        <end position="106"/>
    </location>
</feature>
<organism evidence="5 6">
    <name type="scientific">Photobacterium lipolyticum</name>
    <dbReference type="NCBI Taxonomy" id="266810"/>
    <lineage>
        <taxon>Bacteria</taxon>
        <taxon>Pseudomonadati</taxon>
        <taxon>Pseudomonadota</taxon>
        <taxon>Gammaproteobacteria</taxon>
        <taxon>Vibrionales</taxon>
        <taxon>Vibrionaceae</taxon>
        <taxon>Photobacterium</taxon>
    </lineage>
</organism>
<keyword evidence="1 2" id="KW-0238">DNA-binding</keyword>
<dbReference type="Gene3D" id="1.10.10.10">
    <property type="entry name" value="Winged helix-like DNA-binding domain superfamily/Winged helix DNA-binding domain"/>
    <property type="match status" value="1"/>
</dbReference>
<name>A0A2T3MZQ5_9GAMM</name>
<dbReference type="Pfam" id="PF00486">
    <property type="entry name" value="Trans_reg_C"/>
    <property type="match status" value="1"/>
</dbReference>
<keyword evidence="3" id="KW-0472">Membrane</keyword>
<dbReference type="InterPro" id="IPR001867">
    <property type="entry name" value="OmpR/PhoB-type_DNA-bd"/>
</dbReference>
<dbReference type="RefSeq" id="WP_107283069.1">
    <property type="nucleotide sequence ID" value="NZ_PYMC01000005.1"/>
</dbReference>
<dbReference type="OrthoDB" id="5904978at2"/>